<dbReference type="Proteomes" id="UP000268093">
    <property type="component" value="Unassembled WGS sequence"/>
</dbReference>
<comment type="caution">
    <text evidence="1">The sequence shown here is derived from an EMBL/GenBank/DDBJ whole genome shotgun (WGS) entry which is preliminary data.</text>
</comment>
<organism evidence="1 2">
    <name type="scientific">Jimgerdemannia flammicorona</name>
    <dbReference type="NCBI Taxonomy" id="994334"/>
    <lineage>
        <taxon>Eukaryota</taxon>
        <taxon>Fungi</taxon>
        <taxon>Fungi incertae sedis</taxon>
        <taxon>Mucoromycota</taxon>
        <taxon>Mucoromycotina</taxon>
        <taxon>Endogonomycetes</taxon>
        <taxon>Endogonales</taxon>
        <taxon>Endogonaceae</taxon>
        <taxon>Jimgerdemannia</taxon>
    </lineage>
</organism>
<protein>
    <recommendedName>
        <fullName evidence="3">Methyltransferase domain-containing protein</fullName>
    </recommendedName>
</protein>
<evidence type="ECO:0000313" key="2">
    <source>
        <dbReference type="Proteomes" id="UP000268093"/>
    </source>
</evidence>
<dbReference type="EMBL" id="RBNI01000295">
    <property type="protein sequence ID" value="RUP51974.1"/>
    <property type="molecule type" value="Genomic_DNA"/>
</dbReference>
<dbReference type="OrthoDB" id="2013972at2759"/>
<name>A0A433DM77_9FUNG</name>
<sequence length="82" mass="9029">MAEDYPQSTFVGIDISENFPKVGNILPNCTFLKANKLEGLPLPMESSATSSNDSWSRHSRHRIGRLPFANSHGSLNPVDGWS</sequence>
<dbReference type="AlphaFoldDB" id="A0A433DM77"/>
<gene>
    <name evidence="1" type="ORF">BC936DRAFT_143949</name>
</gene>
<reference evidence="1 2" key="1">
    <citation type="journal article" date="2018" name="New Phytol.">
        <title>Phylogenomics of Endogonaceae and evolution of mycorrhizas within Mucoromycota.</title>
        <authorList>
            <person name="Chang Y."/>
            <person name="Desiro A."/>
            <person name="Na H."/>
            <person name="Sandor L."/>
            <person name="Lipzen A."/>
            <person name="Clum A."/>
            <person name="Barry K."/>
            <person name="Grigoriev I.V."/>
            <person name="Martin F.M."/>
            <person name="Stajich J.E."/>
            <person name="Smith M.E."/>
            <person name="Bonito G."/>
            <person name="Spatafora J.W."/>
        </authorList>
    </citation>
    <scope>NUCLEOTIDE SEQUENCE [LARGE SCALE GENOMIC DNA]</scope>
    <source>
        <strain evidence="1 2">GMNB39</strain>
    </source>
</reference>
<evidence type="ECO:0000313" key="1">
    <source>
        <dbReference type="EMBL" id="RUP51974.1"/>
    </source>
</evidence>
<proteinExistence type="predicted"/>
<evidence type="ECO:0008006" key="3">
    <source>
        <dbReference type="Google" id="ProtNLM"/>
    </source>
</evidence>
<keyword evidence="2" id="KW-1185">Reference proteome</keyword>
<accession>A0A433DM77</accession>